<reference evidence="2" key="1">
    <citation type="journal article" date="2017" name="Int J Environ Stud">
        <title>Does the Miocene-Pliocene relict legume Oxytropis triphylla form nitrogen-fixing nodules with a combination of bacterial strains?</title>
        <authorList>
            <person name="Safronova V."/>
            <person name="Belimov A."/>
            <person name="Sazanova A."/>
            <person name="Kuznetsova I."/>
            <person name="Popova J."/>
            <person name="Andronov E."/>
            <person name="Verkhozina A."/>
            <person name="Tikhonovich I."/>
        </authorList>
    </citation>
    <scope>NUCLEOTIDE SEQUENCE [LARGE SCALE GENOMIC DNA]</scope>
    <source>
        <strain evidence="2">Tri-38</strain>
    </source>
</reference>
<name>A0A2N9VYN7_9HYPH</name>
<proteinExistence type="predicted"/>
<gene>
    <name evidence="1" type="ORF">B5P45_12130</name>
</gene>
<protein>
    <submittedName>
        <fullName evidence="1">Uncharacterized protein</fullName>
    </submittedName>
</protein>
<evidence type="ECO:0000313" key="1">
    <source>
        <dbReference type="EMBL" id="PIO44605.1"/>
    </source>
</evidence>
<keyword evidence="2" id="KW-1185">Reference proteome</keyword>
<dbReference type="AlphaFoldDB" id="A0A2N9VYN7"/>
<dbReference type="Proteomes" id="UP000232163">
    <property type="component" value="Unassembled WGS sequence"/>
</dbReference>
<comment type="caution">
    <text evidence="1">The sequence shown here is derived from an EMBL/GenBank/DDBJ whole genome shotgun (WGS) entry which is preliminary data.</text>
</comment>
<dbReference type="EMBL" id="MZMT01000028">
    <property type="protein sequence ID" value="PIO44605.1"/>
    <property type="molecule type" value="Genomic_DNA"/>
</dbReference>
<evidence type="ECO:0000313" key="2">
    <source>
        <dbReference type="Proteomes" id="UP000232163"/>
    </source>
</evidence>
<accession>A0A2N9VYN7</accession>
<sequence>MRIAQILAISLQLMHTMVSSQFHCISCSPLEVLTFTPKGPRFSDGPIFFLAHLLRRRHNLLVTAGPSSRNVRNVHTYFGRSTC</sequence>
<organism evidence="1 2">
    <name type="scientific">Phyllobacterium zundukense</name>
    <dbReference type="NCBI Taxonomy" id="1867719"/>
    <lineage>
        <taxon>Bacteria</taxon>
        <taxon>Pseudomonadati</taxon>
        <taxon>Pseudomonadota</taxon>
        <taxon>Alphaproteobacteria</taxon>
        <taxon>Hyphomicrobiales</taxon>
        <taxon>Phyllobacteriaceae</taxon>
        <taxon>Phyllobacterium</taxon>
    </lineage>
</organism>